<comment type="catalytic activity">
    <reaction evidence="8 10">
        <text>apo-[ACP] + CoA = holo-[ACP] + adenosine 3',5'-bisphosphate + H(+)</text>
        <dbReference type="Rhea" id="RHEA:12068"/>
        <dbReference type="Rhea" id="RHEA-COMP:9685"/>
        <dbReference type="Rhea" id="RHEA-COMP:9690"/>
        <dbReference type="ChEBI" id="CHEBI:15378"/>
        <dbReference type="ChEBI" id="CHEBI:29999"/>
        <dbReference type="ChEBI" id="CHEBI:57287"/>
        <dbReference type="ChEBI" id="CHEBI:58343"/>
        <dbReference type="ChEBI" id="CHEBI:64479"/>
        <dbReference type="EC" id="2.7.8.7"/>
    </reaction>
</comment>
<dbReference type="GO" id="GO:0000287">
    <property type="term" value="F:magnesium ion binding"/>
    <property type="evidence" value="ECO:0007669"/>
    <property type="project" value="UniProtKB-UniRule"/>
</dbReference>
<evidence type="ECO:0000256" key="7">
    <source>
        <dbReference type="ARBA" id="ARBA00023160"/>
    </source>
</evidence>
<evidence type="ECO:0000313" key="13">
    <source>
        <dbReference type="Proteomes" id="UP000474778"/>
    </source>
</evidence>
<dbReference type="Gene3D" id="3.90.470.20">
    <property type="entry name" value="4'-phosphopantetheinyl transferase domain"/>
    <property type="match status" value="1"/>
</dbReference>
<gene>
    <name evidence="10" type="primary">acpS</name>
    <name evidence="12" type="ORF">GNT65_05070</name>
</gene>
<dbReference type="SUPFAM" id="SSF56214">
    <property type="entry name" value="4'-phosphopantetheinyl transferase"/>
    <property type="match status" value="1"/>
</dbReference>
<evidence type="ECO:0000313" key="12">
    <source>
        <dbReference type="EMBL" id="MXR68045.1"/>
    </source>
</evidence>
<dbReference type="InterPro" id="IPR008278">
    <property type="entry name" value="4-PPantetheinyl_Trfase_dom"/>
</dbReference>
<evidence type="ECO:0000256" key="3">
    <source>
        <dbReference type="ARBA" id="ARBA00022723"/>
    </source>
</evidence>
<keyword evidence="10" id="KW-0963">Cytoplasm</keyword>
<keyword evidence="5 10" id="KW-0460">Magnesium</keyword>
<comment type="function">
    <text evidence="9">Transfers the 4'-phosphopantetheine moiety from coenzyme A to the 'Ser-36' of acyl-carrier-protein.</text>
</comment>
<keyword evidence="4 10" id="KW-0276">Fatty acid metabolism</keyword>
<feature type="binding site" evidence="10">
    <location>
        <position position="64"/>
    </location>
    <ligand>
        <name>Mg(2+)</name>
        <dbReference type="ChEBI" id="CHEBI:18420"/>
    </ligand>
</feature>
<dbReference type="Pfam" id="PF01648">
    <property type="entry name" value="ACPS"/>
    <property type="match status" value="1"/>
</dbReference>
<dbReference type="InterPro" id="IPR004568">
    <property type="entry name" value="Ppantetheine-prot_Trfase_dom"/>
</dbReference>
<keyword evidence="13" id="KW-1185">Reference proteome</keyword>
<feature type="binding site" evidence="10">
    <location>
        <position position="8"/>
    </location>
    <ligand>
        <name>Mg(2+)</name>
        <dbReference type="ChEBI" id="CHEBI:18420"/>
    </ligand>
</feature>
<dbReference type="InterPro" id="IPR002582">
    <property type="entry name" value="ACPS"/>
</dbReference>
<evidence type="ECO:0000256" key="8">
    <source>
        <dbReference type="ARBA" id="ARBA00050875"/>
    </source>
</evidence>
<accession>A0A6L7HV32</accession>
<evidence type="ECO:0000256" key="4">
    <source>
        <dbReference type="ARBA" id="ARBA00022832"/>
    </source>
</evidence>
<dbReference type="AlphaFoldDB" id="A0A6L7HV32"/>
<dbReference type="HAMAP" id="MF_00101">
    <property type="entry name" value="AcpS"/>
    <property type="match status" value="1"/>
</dbReference>
<evidence type="ECO:0000256" key="5">
    <source>
        <dbReference type="ARBA" id="ARBA00022842"/>
    </source>
</evidence>
<proteinExistence type="inferred from homology"/>
<dbReference type="FunFam" id="3.90.470.20:FF:000001">
    <property type="entry name" value="Holo-[acyl-carrier-protein] synthase"/>
    <property type="match status" value="1"/>
</dbReference>
<comment type="function">
    <text evidence="10">Transfers the 4'-phosphopantetheine moiety from coenzyme A to a Ser of acyl-carrier-protein.</text>
</comment>
<evidence type="ECO:0000259" key="11">
    <source>
        <dbReference type="Pfam" id="PF01648"/>
    </source>
</evidence>
<evidence type="ECO:0000256" key="2">
    <source>
        <dbReference type="ARBA" id="ARBA00022679"/>
    </source>
</evidence>
<keyword evidence="7 10" id="KW-0275">Fatty acid biosynthesis</keyword>
<keyword evidence="3 10" id="KW-0479">Metal-binding</keyword>
<dbReference type="NCBIfam" id="TIGR00516">
    <property type="entry name" value="acpS"/>
    <property type="match status" value="1"/>
</dbReference>
<keyword evidence="1 10" id="KW-0444">Lipid biosynthesis</keyword>
<dbReference type="InterPro" id="IPR037143">
    <property type="entry name" value="4-PPantetheinyl_Trfase_dom_sf"/>
</dbReference>
<evidence type="ECO:0000256" key="10">
    <source>
        <dbReference type="HAMAP-Rule" id="MF_00101"/>
    </source>
</evidence>
<reference evidence="12 13" key="1">
    <citation type="submission" date="2019-12" db="EMBL/GenBank/DDBJ databases">
        <title>Shewanella insulae sp. nov., isolated from a tidal flat.</title>
        <authorList>
            <person name="Yoon J.-H."/>
        </authorList>
    </citation>
    <scope>NUCLEOTIDE SEQUENCE [LARGE SCALE GENOMIC DNA]</scope>
    <source>
        <strain evidence="12 13">JBTF-M18</strain>
    </source>
</reference>
<dbReference type="RefSeq" id="WP_160794027.1">
    <property type="nucleotide sequence ID" value="NZ_WRPA01000003.1"/>
</dbReference>
<evidence type="ECO:0000256" key="1">
    <source>
        <dbReference type="ARBA" id="ARBA00022516"/>
    </source>
</evidence>
<comment type="subcellular location">
    <subcellularLocation>
        <location evidence="10">Cytoplasm</location>
    </subcellularLocation>
</comment>
<protein>
    <recommendedName>
        <fullName evidence="10">Holo-[acyl-carrier-protein] synthase</fullName>
        <shortName evidence="10">Holo-ACP synthase</shortName>
        <ecNumber evidence="10">2.7.8.7</ecNumber>
    </recommendedName>
    <alternativeName>
        <fullName evidence="10">4'-phosphopantetheinyl transferase AcpS</fullName>
    </alternativeName>
</protein>
<feature type="domain" description="4'-phosphopantetheinyl transferase" evidence="11">
    <location>
        <begin position="4"/>
        <end position="121"/>
    </location>
</feature>
<evidence type="ECO:0000256" key="9">
    <source>
        <dbReference type="ARBA" id="ARBA00054726"/>
    </source>
</evidence>
<name>A0A6L7HV32_9GAMM</name>
<organism evidence="12 13">
    <name type="scientific">Shewanella insulae</name>
    <dbReference type="NCBI Taxonomy" id="2681496"/>
    <lineage>
        <taxon>Bacteria</taxon>
        <taxon>Pseudomonadati</taxon>
        <taxon>Pseudomonadota</taxon>
        <taxon>Gammaproteobacteria</taxon>
        <taxon>Alteromonadales</taxon>
        <taxon>Shewanellaceae</taxon>
        <taxon>Shewanella</taxon>
    </lineage>
</organism>
<dbReference type="GO" id="GO:0006633">
    <property type="term" value="P:fatty acid biosynthetic process"/>
    <property type="evidence" value="ECO:0007669"/>
    <property type="project" value="UniProtKB-UniRule"/>
</dbReference>
<sequence length="133" mass="13936">MIVGLGTDIVEIARIADKVPAAGDEAELARCPLAKRVLTQAEMAIFLISSQPGRYLAKRFAAKEAAAKALGTGIGRGVSFQHIEISNDTNGAPLIAFQGGAAERLRQLGGSHAHLSIADEKHYATATVILEST</sequence>
<dbReference type="EC" id="2.7.8.7" evidence="10"/>
<dbReference type="Proteomes" id="UP000474778">
    <property type="component" value="Unassembled WGS sequence"/>
</dbReference>
<comment type="cofactor">
    <cofactor evidence="10">
        <name>Mg(2+)</name>
        <dbReference type="ChEBI" id="CHEBI:18420"/>
    </cofactor>
</comment>
<keyword evidence="6 10" id="KW-0443">Lipid metabolism</keyword>
<keyword evidence="2 10" id="KW-0808">Transferase</keyword>
<comment type="similarity">
    <text evidence="10">Belongs to the P-Pant transferase superfamily. AcpS family.</text>
</comment>
<dbReference type="NCBIfam" id="TIGR00556">
    <property type="entry name" value="pantethn_trn"/>
    <property type="match status" value="1"/>
</dbReference>
<dbReference type="EMBL" id="WRPA01000003">
    <property type="protein sequence ID" value="MXR68045.1"/>
    <property type="molecule type" value="Genomic_DNA"/>
</dbReference>
<dbReference type="GO" id="GO:0005737">
    <property type="term" value="C:cytoplasm"/>
    <property type="evidence" value="ECO:0007669"/>
    <property type="project" value="UniProtKB-SubCell"/>
</dbReference>
<evidence type="ECO:0000256" key="6">
    <source>
        <dbReference type="ARBA" id="ARBA00023098"/>
    </source>
</evidence>
<comment type="caution">
    <text evidence="12">The sequence shown here is derived from an EMBL/GenBank/DDBJ whole genome shotgun (WGS) entry which is preliminary data.</text>
</comment>
<dbReference type="GO" id="GO:0008897">
    <property type="term" value="F:holo-[acyl-carrier-protein] synthase activity"/>
    <property type="evidence" value="ECO:0007669"/>
    <property type="project" value="UniProtKB-UniRule"/>
</dbReference>